<dbReference type="Gene3D" id="3.40.190.150">
    <property type="entry name" value="Bordetella uptake gene, domain 1"/>
    <property type="match status" value="1"/>
</dbReference>
<gene>
    <name evidence="3" type="ORF">GCM10023144_41300</name>
</gene>
<protein>
    <submittedName>
        <fullName evidence="3">Tripartite tricarboxylate transporter substrate binding protein</fullName>
    </submittedName>
</protein>
<dbReference type="EMBL" id="BAABFO010000027">
    <property type="protein sequence ID" value="GAA4341040.1"/>
    <property type="molecule type" value="Genomic_DNA"/>
</dbReference>
<dbReference type="Pfam" id="PF03401">
    <property type="entry name" value="TctC"/>
    <property type="match status" value="1"/>
</dbReference>
<dbReference type="PANTHER" id="PTHR42928:SF5">
    <property type="entry name" value="BLR1237 PROTEIN"/>
    <property type="match status" value="1"/>
</dbReference>
<keyword evidence="4" id="KW-1185">Reference proteome</keyword>
<dbReference type="PIRSF" id="PIRSF017082">
    <property type="entry name" value="YflP"/>
    <property type="match status" value="1"/>
</dbReference>
<organism evidence="3 4">
    <name type="scientific">Pigmentiphaga soli</name>
    <dbReference type="NCBI Taxonomy" id="1007095"/>
    <lineage>
        <taxon>Bacteria</taxon>
        <taxon>Pseudomonadati</taxon>
        <taxon>Pseudomonadota</taxon>
        <taxon>Betaproteobacteria</taxon>
        <taxon>Burkholderiales</taxon>
        <taxon>Alcaligenaceae</taxon>
        <taxon>Pigmentiphaga</taxon>
    </lineage>
</organism>
<name>A0ABP8HLK7_9BURK</name>
<proteinExistence type="inferred from homology"/>
<dbReference type="Gene3D" id="3.40.190.10">
    <property type="entry name" value="Periplasmic binding protein-like II"/>
    <property type="match status" value="1"/>
</dbReference>
<dbReference type="RefSeq" id="WP_345251801.1">
    <property type="nucleotide sequence ID" value="NZ_BAABFO010000027.1"/>
</dbReference>
<evidence type="ECO:0000256" key="1">
    <source>
        <dbReference type="ARBA" id="ARBA00006987"/>
    </source>
</evidence>
<dbReference type="InterPro" id="IPR042100">
    <property type="entry name" value="Bug_dom1"/>
</dbReference>
<dbReference type="Proteomes" id="UP001501671">
    <property type="component" value="Unassembled WGS sequence"/>
</dbReference>
<dbReference type="InterPro" id="IPR005064">
    <property type="entry name" value="BUG"/>
</dbReference>
<sequence>MANDFSVTRHAALLLAACVAAAPAAQAAGYPDKPVRMVVGFAPGGGSDLVARLIAQRLTDSLGQSFVVENKAGAGAMLGAEYAAKAPADGYTLLMGTSAEMTISPPLYNRMPYKPATDFEPIALLGVSPAILVANMKYPGKDLRDVVADAKKNPGQLIIASGGAGTAPHLAAEQLKILAGIDFTIAQYKGAGPSQTDTIAGHVPLVFSTIASALPLIQSQRLKPLTVIQPRRSTLLPNVPSTTDQGFKDYAAVTWFGLFAPAHTPQDVLDKLRGAVNQALADQALRSKFETMGVEVASADEGGEALRKRVSSELANWTKVIKSAGITAE</sequence>
<dbReference type="CDD" id="cd13578">
    <property type="entry name" value="PBP2_Bug27"/>
    <property type="match status" value="1"/>
</dbReference>
<feature type="signal peptide" evidence="2">
    <location>
        <begin position="1"/>
        <end position="27"/>
    </location>
</feature>
<comment type="caution">
    <text evidence="3">The sequence shown here is derived from an EMBL/GenBank/DDBJ whole genome shotgun (WGS) entry which is preliminary data.</text>
</comment>
<evidence type="ECO:0000313" key="3">
    <source>
        <dbReference type="EMBL" id="GAA4341040.1"/>
    </source>
</evidence>
<evidence type="ECO:0000256" key="2">
    <source>
        <dbReference type="SAM" id="SignalP"/>
    </source>
</evidence>
<accession>A0ABP8HLK7</accession>
<comment type="similarity">
    <text evidence="1">Belongs to the UPF0065 (bug) family.</text>
</comment>
<keyword evidence="2" id="KW-0732">Signal</keyword>
<reference evidence="4" key="1">
    <citation type="journal article" date="2019" name="Int. J. Syst. Evol. Microbiol.">
        <title>The Global Catalogue of Microorganisms (GCM) 10K type strain sequencing project: providing services to taxonomists for standard genome sequencing and annotation.</title>
        <authorList>
            <consortium name="The Broad Institute Genomics Platform"/>
            <consortium name="The Broad Institute Genome Sequencing Center for Infectious Disease"/>
            <person name="Wu L."/>
            <person name="Ma J."/>
        </authorList>
    </citation>
    <scope>NUCLEOTIDE SEQUENCE [LARGE SCALE GENOMIC DNA]</scope>
    <source>
        <strain evidence="4">JCM 17666</strain>
    </source>
</reference>
<feature type="chain" id="PRO_5045117294" evidence="2">
    <location>
        <begin position="28"/>
        <end position="329"/>
    </location>
</feature>
<evidence type="ECO:0000313" key="4">
    <source>
        <dbReference type="Proteomes" id="UP001501671"/>
    </source>
</evidence>
<dbReference type="PANTHER" id="PTHR42928">
    <property type="entry name" value="TRICARBOXYLATE-BINDING PROTEIN"/>
    <property type="match status" value="1"/>
</dbReference>